<name>A0A1H5J7Y2_9ACTN</name>
<dbReference type="InterPro" id="IPR038729">
    <property type="entry name" value="Rad50/SbcC_AAA"/>
</dbReference>
<feature type="coiled-coil region" evidence="1">
    <location>
        <begin position="281"/>
        <end position="308"/>
    </location>
</feature>
<dbReference type="Proteomes" id="UP000181980">
    <property type="component" value="Unassembled WGS sequence"/>
</dbReference>
<evidence type="ECO:0000259" key="2">
    <source>
        <dbReference type="Pfam" id="PF13476"/>
    </source>
</evidence>
<dbReference type="OrthoDB" id="103556at2"/>
<dbReference type="EMBL" id="FNUC01000003">
    <property type="protein sequence ID" value="SEE48161.1"/>
    <property type="molecule type" value="Genomic_DNA"/>
</dbReference>
<accession>A0A1H5J7Y2</accession>
<organism evidence="3 4">
    <name type="scientific">Jiangella alba</name>
    <dbReference type="NCBI Taxonomy" id="561176"/>
    <lineage>
        <taxon>Bacteria</taxon>
        <taxon>Bacillati</taxon>
        <taxon>Actinomycetota</taxon>
        <taxon>Actinomycetes</taxon>
        <taxon>Jiangellales</taxon>
        <taxon>Jiangellaceae</taxon>
        <taxon>Jiangella</taxon>
    </lineage>
</organism>
<feature type="domain" description="Rad50/SbcC-type AAA" evidence="2">
    <location>
        <begin position="3"/>
        <end position="57"/>
    </location>
</feature>
<dbReference type="Gene3D" id="3.40.50.300">
    <property type="entry name" value="P-loop containing nucleotide triphosphate hydrolases"/>
    <property type="match status" value="1"/>
</dbReference>
<dbReference type="InterPro" id="IPR027417">
    <property type="entry name" value="P-loop_NTPase"/>
</dbReference>
<evidence type="ECO:0000313" key="3">
    <source>
        <dbReference type="EMBL" id="SEE48161.1"/>
    </source>
</evidence>
<evidence type="ECO:0000313" key="4">
    <source>
        <dbReference type="Proteomes" id="UP000181980"/>
    </source>
</evidence>
<dbReference type="AlphaFoldDB" id="A0A1H5J7Y2"/>
<dbReference type="RefSeq" id="WP_069114510.1">
    <property type="nucleotide sequence ID" value="NZ_FNUC01000003.1"/>
</dbReference>
<dbReference type="InterPro" id="IPR022205">
    <property type="entry name" value="DUF3732"/>
</dbReference>
<sequence length="650" mass="71792">MTIKIQALHLYNRDGERRTLNFSPDSVNIITGRSGTGKSAVVDIIDYCLGSKRYNVAAGAVRLTVRHYALELTTRSGTILVARAAPAAGGKSTTQMHVSYREAGAVPPPVSELEPNADLNSAVGFLSRVTGIDENRTEVVGGTRAEFDATIRHALFFCIQEQREIANREILFHTQGEDFRPQTIRDVLPYFLGTVDPQYIGKRNLLRARERELRELERRSQDEHALARAPGRAAALLAEAIAVGLVSAPQDLSRAAVIETLAQVARSQAPEPQPVDRSDDLARLLDSREQLRGEYADTRAELRRLRRLVRYEDDFNGEAGERHGRLQALNLLRLPNVAFGTSACPVCASALADPITSVSEIQDHLEGVAREIADVSQDLPRLHQAVAASEIRLAELTESLAENQQGIDRIAESIELFESLRETSLQRAAIRGRTSLFLESVSRETEDAFVGDRIIELQREIDALKEDLDVDAAAERLAAALSRVSYRITDVANKLDLEHAPAPVRLDIRALTVVVDTAHGSYRLREIGSGENWLGYHLATLIGLHNHFSENDRPVPRFMVLDQPSQVYFPPDAADGDTLDDADHASLAQAFDELFRLTDEANGGFQVIVLEHADLDDARFQEAVVERWRADGQALIPQPWIDDLDSGDAG</sequence>
<reference evidence="4" key="1">
    <citation type="submission" date="2016-10" db="EMBL/GenBank/DDBJ databases">
        <authorList>
            <person name="Varghese N."/>
            <person name="Submissions S."/>
        </authorList>
    </citation>
    <scope>NUCLEOTIDE SEQUENCE [LARGE SCALE GENOMIC DNA]</scope>
    <source>
        <strain evidence="4">DSM 45237</strain>
    </source>
</reference>
<proteinExistence type="predicted"/>
<protein>
    <submittedName>
        <fullName evidence="3">AAA domain-containing protein</fullName>
    </submittedName>
</protein>
<keyword evidence="4" id="KW-1185">Reference proteome</keyword>
<dbReference type="SUPFAM" id="SSF52540">
    <property type="entry name" value="P-loop containing nucleoside triphosphate hydrolases"/>
    <property type="match status" value="1"/>
</dbReference>
<feature type="coiled-coil region" evidence="1">
    <location>
        <begin position="199"/>
        <end position="226"/>
    </location>
</feature>
<dbReference type="GO" id="GO:0016887">
    <property type="term" value="F:ATP hydrolysis activity"/>
    <property type="evidence" value="ECO:0007669"/>
    <property type="project" value="InterPro"/>
</dbReference>
<dbReference type="Pfam" id="PF12532">
    <property type="entry name" value="DUF3732"/>
    <property type="match status" value="1"/>
</dbReference>
<evidence type="ECO:0000256" key="1">
    <source>
        <dbReference type="SAM" id="Coils"/>
    </source>
</evidence>
<dbReference type="Pfam" id="PF13476">
    <property type="entry name" value="AAA_23"/>
    <property type="match status" value="1"/>
</dbReference>
<gene>
    <name evidence="3" type="ORF">SAMN04488561_1462</name>
</gene>
<dbReference type="STRING" id="561176.SAMN04488561_1462"/>
<keyword evidence="1" id="KW-0175">Coiled coil</keyword>
<dbReference type="GO" id="GO:0006302">
    <property type="term" value="P:double-strand break repair"/>
    <property type="evidence" value="ECO:0007669"/>
    <property type="project" value="InterPro"/>
</dbReference>